<keyword evidence="4" id="KW-1185">Reference proteome</keyword>
<comment type="similarity">
    <text evidence="1">Belongs to the UPF0502 family.</text>
</comment>
<dbReference type="SUPFAM" id="SSF46785">
    <property type="entry name" value="Winged helix' DNA-binding domain"/>
    <property type="match status" value="2"/>
</dbReference>
<accession>A0ABX7Q7I2</accession>
<evidence type="ECO:0000313" key="3">
    <source>
        <dbReference type="EMBL" id="QSV47030.1"/>
    </source>
</evidence>
<name>A0ABX7Q7I2_9BACT</name>
<dbReference type="InterPro" id="IPR036390">
    <property type="entry name" value="WH_DNA-bd_sf"/>
</dbReference>
<sequence>MEIVLNPFEVRVLGCLVEKELATPEYYPLTLNALTAACNQKSNRDPVISLDEADVVRALDSLRVKGLARQSAEGVRAMKYCHCLAEKFLLEPPELAVLAELLVRGPQTVGELRTRAERMRPFADLAAVEEVLRLLMEREEPLVVRLPRQPGRKEHRHAHLFAGVPEADGDECAPPMEGARLQVRAEEERVARLEEEVAALRTEVDELRRAMEEFRLQFE</sequence>
<dbReference type="Proteomes" id="UP000663651">
    <property type="component" value="Chromosome"/>
</dbReference>
<dbReference type="EMBL" id="CP071382">
    <property type="protein sequence ID" value="QSV47030.1"/>
    <property type="molecule type" value="Genomic_DNA"/>
</dbReference>
<dbReference type="RefSeq" id="WP_207164886.1">
    <property type="nucleotide sequence ID" value="NZ_CP071382.1"/>
</dbReference>
<keyword evidence="2" id="KW-0175">Coiled coil</keyword>
<proteinExistence type="inferred from homology"/>
<organism evidence="3 4">
    <name type="scientific">Geobacter benzoatilyticus</name>
    <dbReference type="NCBI Taxonomy" id="2815309"/>
    <lineage>
        <taxon>Bacteria</taxon>
        <taxon>Pseudomonadati</taxon>
        <taxon>Thermodesulfobacteriota</taxon>
        <taxon>Desulfuromonadia</taxon>
        <taxon>Geobacterales</taxon>
        <taxon>Geobacteraceae</taxon>
        <taxon>Geobacter</taxon>
    </lineage>
</organism>
<dbReference type="PANTHER" id="PTHR38768:SF1">
    <property type="entry name" value="UPF0502 PROTEIN YCEH"/>
    <property type="match status" value="1"/>
</dbReference>
<dbReference type="Pfam" id="PF04337">
    <property type="entry name" value="DUF480"/>
    <property type="match status" value="1"/>
</dbReference>
<dbReference type="InterPro" id="IPR007432">
    <property type="entry name" value="DUF480"/>
</dbReference>
<dbReference type="PANTHER" id="PTHR38768">
    <property type="entry name" value="UPF0502 PROTEIN YCEH"/>
    <property type="match status" value="1"/>
</dbReference>
<protein>
    <submittedName>
        <fullName evidence="3">YceH family protein</fullName>
    </submittedName>
</protein>
<feature type="coiled-coil region" evidence="2">
    <location>
        <begin position="176"/>
        <end position="217"/>
    </location>
</feature>
<dbReference type="InterPro" id="IPR036388">
    <property type="entry name" value="WH-like_DNA-bd_sf"/>
</dbReference>
<evidence type="ECO:0000256" key="1">
    <source>
        <dbReference type="HAMAP-Rule" id="MF_01584"/>
    </source>
</evidence>
<dbReference type="Gene3D" id="1.10.10.10">
    <property type="entry name" value="Winged helix-like DNA-binding domain superfamily/Winged helix DNA-binding domain"/>
    <property type="match status" value="2"/>
</dbReference>
<reference evidence="3 4" key="1">
    <citation type="submission" date="2021-03" db="EMBL/GenBank/DDBJ databases">
        <title>Geobacter metallireducens gen. nov. sp. nov., a microorganism capable of coupling the complete oxidation of organic compounds to the reduction of iron and other metals.</title>
        <authorList>
            <person name="Li Y."/>
        </authorList>
    </citation>
    <scope>NUCLEOTIDE SEQUENCE [LARGE SCALE GENOMIC DNA]</scope>
    <source>
        <strain evidence="3 4">Jerry-YX</strain>
    </source>
</reference>
<evidence type="ECO:0000256" key="2">
    <source>
        <dbReference type="SAM" id="Coils"/>
    </source>
</evidence>
<dbReference type="HAMAP" id="MF_01584">
    <property type="entry name" value="UPF0502"/>
    <property type="match status" value="1"/>
</dbReference>
<evidence type="ECO:0000313" key="4">
    <source>
        <dbReference type="Proteomes" id="UP000663651"/>
    </source>
</evidence>
<gene>
    <name evidence="3" type="ORF">JZM60_07135</name>
</gene>